<comment type="similarity">
    <text evidence="3">Belongs to the methyl-accepting chemotaxis (MCP) protein family.</text>
</comment>
<dbReference type="PANTHER" id="PTHR43531">
    <property type="entry name" value="PROTEIN ICFG"/>
    <property type="match status" value="1"/>
</dbReference>
<dbReference type="GO" id="GO:0007165">
    <property type="term" value="P:signal transduction"/>
    <property type="evidence" value="ECO:0007669"/>
    <property type="project" value="UniProtKB-KW"/>
</dbReference>
<keyword evidence="2" id="KW-0145">Chemotaxis</keyword>
<dbReference type="Pfam" id="PF00672">
    <property type="entry name" value="HAMP"/>
    <property type="match status" value="1"/>
</dbReference>
<organism evidence="10 11">
    <name type="scientific">Leptonema illini</name>
    <dbReference type="NCBI Taxonomy" id="183"/>
    <lineage>
        <taxon>Bacteria</taxon>
        <taxon>Pseudomonadati</taxon>
        <taxon>Spirochaetota</taxon>
        <taxon>Spirochaetia</taxon>
        <taxon>Leptospirales</taxon>
        <taxon>Leptospiraceae</taxon>
        <taxon>Leptonema</taxon>
    </lineage>
</organism>
<feature type="domain" description="HAMP" evidence="9">
    <location>
        <begin position="216"/>
        <end position="268"/>
    </location>
</feature>
<dbReference type="InterPro" id="IPR004090">
    <property type="entry name" value="Chemotax_Me-accpt_rcpt"/>
</dbReference>
<dbReference type="GO" id="GO:0004888">
    <property type="term" value="F:transmembrane signaling receptor activity"/>
    <property type="evidence" value="ECO:0007669"/>
    <property type="project" value="InterPro"/>
</dbReference>
<evidence type="ECO:0000256" key="7">
    <source>
        <dbReference type="SAM" id="Phobius"/>
    </source>
</evidence>
<evidence type="ECO:0000256" key="1">
    <source>
        <dbReference type="ARBA" id="ARBA00004370"/>
    </source>
</evidence>
<dbReference type="InterPro" id="IPR003660">
    <property type="entry name" value="HAMP_dom"/>
</dbReference>
<evidence type="ECO:0000256" key="3">
    <source>
        <dbReference type="ARBA" id="ARBA00029447"/>
    </source>
</evidence>
<dbReference type="AlphaFoldDB" id="A0A833LYH4"/>
<dbReference type="SUPFAM" id="SSF58104">
    <property type="entry name" value="Methyl-accepting chemotaxis protein (MCP) signaling domain"/>
    <property type="match status" value="1"/>
</dbReference>
<dbReference type="InterPro" id="IPR024478">
    <property type="entry name" value="HlyB_4HB_MCP"/>
</dbReference>
<dbReference type="SMART" id="SM00304">
    <property type="entry name" value="HAMP"/>
    <property type="match status" value="1"/>
</dbReference>
<dbReference type="PANTHER" id="PTHR43531:SF11">
    <property type="entry name" value="METHYL-ACCEPTING CHEMOTAXIS PROTEIN 3"/>
    <property type="match status" value="1"/>
</dbReference>
<feature type="coiled-coil region" evidence="5">
    <location>
        <begin position="86"/>
        <end position="113"/>
    </location>
</feature>
<dbReference type="FunFam" id="1.10.287.950:FF:000001">
    <property type="entry name" value="Methyl-accepting chemotaxis sensory transducer"/>
    <property type="match status" value="1"/>
</dbReference>
<feature type="region of interest" description="Disordered" evidence="6">
    <location>
        <begin position="553"/>
        <end position="589"/>
    </location>
</feature>
<dbReference type="InterPro" id="IPR051310">
    <property type="entry name" value="MCP_chemotaxis"/>
</dbReference>
<evidence type="ECO:0000256" key="4">
    <source>
        <dbReference type="PROSITE-ProRule" id="PRU00284"/>
    </source>
</evidence>
<dbReference type="PROSITE" id="PS50885">
    <property type="entry name" value="HAMP"/>
    <property type="match status" value="1"/>
</dbReference>
<dbReference type="SMART" id="SM00283">
    <property type="entry name" value="MA"/>
    <property type="match status" value="1"/>
</dbReference>
<dbReference type="CDD" id="cd06225">
    <property type="entry name" value="HAMP"/>
    <property type="match status" value="1"/>
</dbReference>
<feature type="coiled-coil region" evidence="5">
    <location>
        <begin position="498"/>
        <end position="536"/>
    </location>
</feature>
<dbReference type="GO" id="GO:0005886">
    <property type="term" value="C:plasma membrane"/>
    <property type="evidence" value="ECO:0007669"/>
    <property type="project" value="TreeGrafter"/>
</dbReference>
<dbReference type="PROSITE" id="PS50111">
    <property type="entry name" value="CHEMOTAXIS_TRANSDUC_2"/>
    <property type="match status" value="1"/>
</dbReference>
<dbReference type="CDD" id="cd11386">
    <property type="entry name" value="MCP_signal"/>
    <property type="match status" value="1"/>
</dbReference>
<accession>A0A833LYH4</accession>
<evidence type="ECO:0000256" key="5">
    <source>
        <dbReference type="SAM" id="Coils"/>
    </source>
</evidence>
<dbReference type="Proteomes" id="UP000460298">
    <property type="component" value="Unassembled WGS sequence"/>
</dbReference>
<evidence type="ECO:0000256" key="6">
    <source>
        <dbReference type="SAM" id="MobiDB-lite"/>
    </source>
</evidence>
<dbReference type="Pfam" id="PF00015">
    <property type="entry name" value="MCPsignal"/>
    <property type="match status" value="1"/>
</dbReference>
<dbReference type="InterPro" id="IPR004089">
    <property type="entry name" value="MCPsignal_dom"/>
</dbReference>
<feature type="compositionally biased region" description="Basic residues" evidence="6">
    <location>
        <begin position="557"/>
        <end position="567"/>
    </location>
</feature>
<protein>
    <submittedName>
        <fullName evidence="10">HAMP domain-containing protein</fullName>
    </submittedName>
</protein>
<sequence>MKWLNNIRIGPRLIASFLIVVGLAGAVGFVGVNAAGTLNQVSVDIFNIQFAGLSRMKQVNIALNDSQRQVRAVLIEDDTTRQGYNIERMRLALDEMEENLKAYEKLIVEEEEHRIYDEIMNQMPDYRKNLETMVSLRQKNGDEGDEMAWEHYNKNMHESLLAMEKKIVGLVEMNDAQAQDALKNANATYENARNTIIMTAGFALALGLGLGLMLAISITRPLGLVVKAAEQVALGDVNVELDDRARDETGMLARSMKKMIDATRHIVSDAEKMASGDMTIDVLVRSEKDALGHSLSDMVARVGEVISGVLSGTSSIASASEQVSSTSQTLSQGANEQAASVEETSSSLEEMSGTITQNADNSRQTEQLATKMVKDANEGGDAVKQAVQAMKDIAERIATVEDIAYQTNLLALNAAIEAARAGEHGMGFAVVANEVRKLAERSQSYAGEISNFAKNSVNVAERAGTLISEIIPSILKISDLIREISAASEEQKQGVDQINSAMGQLDRVTQQNASASEELSSMAEELTGQAQDLQKLVQFFRVKNMEEIVRKGEHLAHSTHRGVKVARMKNEEGRSGKPAPIDESKFDRF</sequence>
<keyword evidence="5" id="KW-0175">Coiled coil</keyword>
<feature type="compositionally biased region" description="Polar residues" evidence="6">
    <location>
        <begin position="330"/>
        <end position="364"/>
    </location>
</feature>
<dbReference type="Gene3D" id="6.10.340.10">
    <property type="match status" value="1"/>
</dbReference>
<dbReference type="Pfam" id="PF12729">
    <property type="entry name" value="4HB_MCP_1"/>
    <property type="match status" value="1"/>
</dbReference>
<proteinExistence type="inferred from homology"/>
<feature type="transmembrane region" description="Helical" evidence="7">
    <location>
        <begin position="196"/>
        <end position="218"/>
    </location>
</feature>
<gene>
    <name evidence="10" type="ORF">F9K24_09670</name>
</gene>
<comment type="caution">
    <text evidence="10">The sequence shown here is derived from an EMBL/GenBank/DDBJ whole genome shotgun (WGS) entry which is preliminary data.</text>
</comment>
<evidence type="ECO:0000256" key="2">
    <source>
        <dbReference type="ARBA" id="ARBA00022500"/>
    </source>
</evidence>
<keyword evidence="4" id="KW-0807">Transducer</keyword>
<evidence type="ECO:0000259" key="9">
    <source>
        <dbReference type="PROSITE" id="PS50885"/>
    </source>
</evidence>
<evidence type="ECO:0000259" key="8">
    <source>
        <dbReference type="PROSITE" id="PS50111"/>
    </source>
</evidence>
<name>A0A833LYH4_9LEPT</name>
<feature type="domain" description="Methyl-accepting transducer" evidence="8">
    <location>
        <begin position="312"/>
        <end position="527"/>
    </location>
</feature>
<keyword evidence="7" id="KW-1133">Transmembrane helix</keyword>
<dbReference type="GO" id="GO:0006935">
    <property type="term" value="P:chemotaxis"/>
    <property type="evidence" value="ECO:0007669"/>
    <property type="project" value="UniProtKB-KW"/>
</dbReference>
<dbReference type="Gene3D" id="1.10.287.950">
    <property type="entry name" value="Methyl-accepting chemotaxis protein"/>
    <property type="match status" value="1"/>
</dbReference>
<feature type="region of interest" description="Disordered" evidence="6">
    <location>
        <begin position="327"/>
        <end position="364"/>
    </location>
</feature>
<reference evidence="10 11" key="1">
    <citation type="submission" date="2019-10" db="EMBL/GenBank/DDBJ databases">
        <title>Extracellular Electron Transfer in a Candidatus Methanoperedens spp. Enrichment Culture.</title>
        <authorList>
            <person name="Berger S."/>
            <person name="Rangel Shaw D."/>
            <person name="Berben T."/>
            <person name="In 'T Zandt M."/>
            <person name="Frank J."/>
            <person name="Reimann J."/>
            <person name="Jetten M.S.M."/>
            <person name="Welte C.U."/>
        </authorList>
    </citation>
    <scope>NUCLEOTIDE SEQUENCE [LARGE SCALE GENOMIC DNA]</scope>
    <source>
        <strain evidence="10">SB12</strain>
    </source>
</reference>
<comment type="subcellular location">
    <subcellularLocation>
        <location evidence="1">Membrane</location>
    </subcellularLocation>
</comment>
<evidence type="ECO:0000313" key="11">
    <source>
        <dbReference type="Proteomes" id="UP000460298"/>
    </source>
</evidence>
<keyword evidence="7" id="KW-0812">Transmembrane</keyword>
<dbReference type="PRINTS" id="PR00260">
    <property type="entry name" value="CHEMTRNSDUCR"/>
</dbReference>
<dbReference type="EMBL" id="WBUI01000008">
    <property type="protein sequence ID" value="KAB2932638.1"/>
    <property type="molecule type" value="Genomic_DNA"/>
</dbReference>
<evidence type="ECO:0000313" key="10">
    <source>
        <dbReference type="EMBL" id="KAB2932638.1"/>
    </source>
</evidence>
<keyword evidence="7" id="KW-0472">Membrane</keyword>
<feature type="compositionally biased region" description="Basic and acidic residues" evidence="6">
    <location>
        <begin position="568"/>
        <end position="589"/>
    </location>
</feature>